<keyword evidence="3" id="KW-0238">DNA-binding</keyword>
<dbReference type="InterPro" id="IPR036388">
    <property type="entry name" value="WH-like_DNA-bd_sf"/>
</dbReference>
<dbReference type="GO" id="GO:0003700">
    <property type="term" value="F:DNA-binding transcription factor activity"/>
    <property type="evidence" value="ECO:0007669"/>
    <property type="project" value="InterPro"/>
</dbReference>
<feature type="domain" description="HTH lysR-type" evidence="6">
    <location>
        <begin position="6"/>
        <end position="63"/>
    </location>
</feature>
<protein>
    <submittedName>
        <fullName evidence="7">LysR family transcriptional regulator</fullName>
    </submittedName>
</protein>
<dbReference type="Gene3D" id="1.10.10.10">
    <property type="entry name" value="Winged helix-like DNA-binding domain superfamily/Winged helix DNA-binding domain"/>
    <property type="match status" value="1"/>
</dbReference>
<dbReference type="Gene3D" id="3.40.190.10">
    <property type="entry name" value="Periplasmic binding protein-like II"/>
    <property type="match status" value="2"/>
</dbReference>
<organism evidence="7 8">
    <name type="scientific">Dechloromonas denitrificans</name>
    <dbReference type="NCBI Taxonomy" id="281362"/>
    <lineage>
        <taxon>Bacteria</taxon>
        <taxon>Pseudomonadati</taxon>
        <taxon>Pseudomonadota</taxon>
        <taxon>Betaproteobacteria</taxon>
        <taxon>Rhodocyclales</taxon>
        <taxon>Azonexaceae</taxon>
        <taxon>Dechloromonas</taxon>
    </lineage>
</organism>
<dbReference type="FunFam" id="3.40.190.10:FF:000017">
    <property type="entry name" value="Glycine cleavage system transcriptional activator"/>
    <property type="match status" value="1"/>
</dbReference>
<evidence type="ECO:0000256" key="4">
    <source>
        <dbReference type="ARBA" id="ARBA00023163"/>
    </source>
</evidence>
<dbReference type="GO" id="GO:0043565">
    <property type="term" value="F:sequence-specific DNA binding"/>
    <property type="evidence" value="ECO:0007669"/>
    <property type="project" value="TreeGrafter"/>
</dbReference>
<name>A0A133XII9_9RHOO</name>
<keyword evidence="2" id="KW-0805">Transcription regulation</keyword>
<reference evidence="7 8" key="1">
    <citation type="submission" date="2015-12" db="EMBL/GenBank/DDBJ databases">
        <title>Nitrous oxide reduction kinetics distinguish bacteria harboring typical versus atypical NosZ.</title>
        <authorList>
            <person name="Yoon S."/>
            <person name="Nissen S."/>
            <person name="Park D."/>
            <person name="Sanford R.A."/>
            <person name="Loeffler F.E."/>
        </authorList>
    </citation>
    <scope>NUCLEOTIDE SEQUENCE [LARGE SCALE GENOMIC DNA]</scope>
    <source>
        <strain evidence="7 8">ATCC BAA-841</strain>
    </source>
</reference>
<evidence type="ECO:0000256" key="5">
    <source>
        <dbReference type="SAM" id="MobiDB-lite"/>
    </source>
</evidence>
<dbReference type="InterPro" id="IPR058163">
    <property type="entry name" value="LysR-type_TF_proteobact-type"/>
</dbReference>
<dbReference type="InterPro" id="IPR036390">
    <property type="entry name" value="WH_DNA-bd_sf"/>
</dbReference>
<keyword evidence="8" id="KW-1185">Reference proteome</keyword>
<proteinExistence type="inferred from homology"/>
<dbReference type="SUPFAM" id="SSF53850">
    <property type="entry name" value="Periplasmic binding protein-like II"/>
    <property type="match status" value="1"/>
</dbReference>
<dbReference type="SUPFAM" id="SSF46785">
    <property type="entry name" value="Winged helix' DNA-binding domain"/>
    <property type="match status" value="1"/>
</dbReference>
<keyword evidence="4" id="KW-0804">Transcription</keyword>
<dbReference type="CDD" id="cd08432">
    <property type="entry name" value="PBP2_GcdR_TrpI_HvrB_AmpR_like"/>
    <property type="match status" value="1"/>
</dbReference>
<evidence type="ECO:0000313" key="7">
    <source>
        <dbReference type="EMBL" id="KXB30763.1"/>
    </source>
</evidence>
<gene>
    <name evidence="7" type="ORF">AT959_08505</name>
</gene>
<dbReference type="PROSITE" id="PS50931">
    <property type="entry name" value="HTH_LYSR"/>
    <property type="match status" value="1"/>
</dbReference>
<dbReference type="EMBL" id="LODL01000019">
    <property type="protein sequence ID" value="KXB30763.1"/>
    <property type="molecule type" value="Genomic_DNA"/>
</dbReference>
<dbReference type="AlphaFoldDB" id="A0A133XII9"/>
<evidence type="ECO:0000313" key="8">
    <source>
        <dbReference type="Proteomes" id="UP000070186"/>
    </source>
</evidence>
<dbReference type="GO" id="GO:0006351">
    <property type="term" value="P:DNA-templated transcription"/>
    <property type="evidence" value="ECO:0007669"/>
    <property type="project" value="TreeGrafter"/>
</dbReference>
<dbReference type="Pfam" id="PF03466">
    <property type="entry name" value="LysR_substrate"/>
    <property type="match status" value="1"/>
</dbReference>
<evidence type="ECO:0000256" key="2">
    <source>
        <dbReference type="ARBA" id="ARBA00023015"/>
    </source>
</evidence>
<dbReference type="PANTHER" id="PTHR30537:SF26">
    <property type="entry name" value="GLYCINE CLEAVAGE SYSTEM TRANSCRIPTIONAL ACTIVATOR"/>
    <property type="match status" value="1"/>
</dbReference>
<dbReference type="STRING" id="281362.AT959_08505"/>
<dbReference type="InterPro" id="IPR005119">
    <property type="entry name" value="LysR_subst-bd"/>
</dbReference>
<evidence type="ECO:0000256" key="3">
    <source>
        <dbReference type="ARBA" id="ARBA00023125"/>
    </source>
</evidence>
<comment type="caution">
    <text evidence="7">The sequence shown here is derived from an EMBL/GenBank/DDBJ whole genome shotgun (WGS) entry which is preliminary data.</text>
</comment>
<sequence>MGYRLPPLSTFRTFEAAARHLSFKMAAEELHVTPAAVSQQIKALETYLGLPLFVRRPNVLRLSEDGLAMYPKIRDGLDSFAAGVEATRHKRAQALNVVAPPAFATRWLVPRLARFAAAHPEVAIRISSNPDNIDGPSSQPNPPKSLIDPRSETSEVEIRYGSGLYPGYQVEMMLIPDYVLVCSPRLIDGEPPLHAPQDLARHVLIHDESVPAIDKRPNWGEWLRLAGVTGIDSERGPRFSNSILALEAVLEGQGVALALKQQIESDVAAGRLVTPFPISMPSAYAYFLVMSKAVAAQPVVLAFRQWLRAELGPNYGH</sequence>
<evidence type="ECO:0000256" key="1">
    <source>
        <dbReference type="ARBA" id="ARBA00009437"/>
    </source>
</evidence>
<feature type="region of interest" description="Disordered" evidence="5">
    <location>
        <begin position="127"/>
        <end position="153"/>
    </location>
</feature>
<dbReference type="PRINTS" id="PR00039">
    <property type="entry name" value="HTHLYSR"/>
</dbReference>
<comment type="similarity">
    <text evidence="1">Belongs to the LysR transcriptional regulatory family.</text>
</comment>
<dbReference type="RefSeq" id="WP_066882562.1">
    <property type="nucleotide sequence ID" value="NZ_LODL01000019.1"/>
</dbReference>
<dbReference type="Pfam" id="PF00126">
    <property type="entry name" value="HTH_1"/>
    <property type="match status" value="1"/>
</dbReference>
<feature type="compositionally biased region" description="Polar residues" evidence="5">
    <location>
        <begin position="127"/>
        <end position="138"/>
    </location>
</feature>
<dbReference type="InterPro" id="IPR000847">
    <property type="entry name" value="LysR_HTH_N"/>
</dbReference>
<dbReference type="PANTHER" id="PTHR30537">
    <property type="entry name" value="HTH-TYPE TRANSCRIPTIONAL REGULATOR"/>
    <property type="match status" value="1"/>
</dbReference>
<dbReference type="Proteomes" id="UP000070186">
    <property type="component" value="Unassembled WGS sequence"/>
</dbReference>
<accession>A0A133XII9</accession>
<evidence type="ECO:0000259" key="6">
    <source>
        <dbReference type="PROSITE" id="PS50931"/>
    </source>
</evidence>